<evidence type="ECO:0000313" key="10">
    <source>
        <dbReference type="Proteomes" id="UP001153737"/>
    </source>
</evidence>
<dbReference type="GO" id="GO:0006506">
    <property type="term" value="P:GPI anchor biosynthetic process"/>
    <property type="evidence" value="ECO:0007669"/>
    <property type="project" value="UniProtKB-KW"/>
</dbReference>
<comment type="similarity">
    <text evidence="2 8">Belongs to the PGAP3 family.</text>
</comment>
<accession>A0A9P0DGV3</accession>
<feature type="transmembrane region" description="Helical" evidence="8">
    <location>
        <begin position="256"/>
        <end position="276"/>
    </location>
</feature>
<keyword evidence="10" id="KW-1185">Reference proteome</keyword>
<sequence length="329" mass="39016">MQNMESLLVHCIFFALLINCSISSSGDYSPYYQRCFEKCSLLNCTDDGLGFKNYEQPTILYYTRWACEDECRYNCMWKTVDAFHERKWRTPQFHGKWPFIRFMGMQEPASVIFSILNGIIHLKMICTYRKEVRPDSPLTWLWHSFFVVSIHAWFWSAVFHFRDFLLTEILDYACAFSMVLMNCYVMMIRLLRNKVPRFALVGLTMSFIAFLVSHVGYLSLGRIDYGYNMELNVIVGTFTAICWFGWCIYNRSRQRYVWKCAIFVALTGIVMLLEVIDRPPFFYVFDYHSLWHLSTAPLVVLIYSFAIDDSKYLRKKEMESSENKKIKLP</sequence>
<keyword evidence="4 8" id="KW-0812">Transmembrane</keyword>
<evidence type="ECO:0000256" key="4">
    <source>
        <dbReference type="ARBA" id="ARBA00022692"/>
    </source>
</evidence>
<evidence type="ECO:0000256" key="1">
    <source>
        <dbReference type="ARBA" id="ARBA00004127"/>
    </source>
</evidence>
<reference evidence="9" key="1">
    <citation type="submission" date="2022-01" db="EMBL/GenBank/DDBJ databases">
        <authorList>
            <person name="King R."/>
        </authorList>
    </citation>
    <scope>NUCLEOTIDE SEQUENCE</scope>
</reference>
<dbReference type="InterPro" id="IPR007217">
    <property type="entry name" value="Per1-like"/>
</dbReference>
<dbReference type="GO" id="GO:0005789">
    <property type="term" value="C:endoplasmic reticulum membrane"/>
    <property type="evidence" value="ECO:0007669"/>
    <property type="project" value="TreeGrafter"/>
</dbReference>
<organism evidence="9 10">
    <name type="scientific">Phaedon cochleariae</name>
    <name type="common">Mustard beetle</name>
    <dbReference type="NCBI Taxonomy" id="80249"/>
    <lineage>
        <taxon>Eukaryota</taxon>
        <taxon>Metazoa</taxon>
        <taxon>Ecdysozoa</taxon>
        <taxon>Arthropoda</taxon>
        <taxon>Hexapoda</taxon>
        <taxon>Insecta</taxon>
        <taxon>Pterygota</taxon>
        <taxon>Neoptera</taxon>
        <taxon>Endopterygota</taxon>
        <taxon>Coleoptera</taxon>
        <taxon>Polyphaga</taxon>
        <taxon>Cucujiformia</taxon>
        <taxon>Chrysomeloidea</taxon>
        <taxon>Chrysomelidae</taxon>
        <taxon>Chrysomelinae</taxon>
        <taxon>Chrysomelini</taxon>
        <taxon>Phaedon</taxon>
    </lineage>
</organism>
<evidence type="ECO:0000256" key="3">
    <source>
        <dbReference type="ARBA" id="ARBA00022502"/>
    </source>
</evidence>
<dbReference type="AlphaFoldDB" id="A0A9P0DGV3"/>
<feature type="signal peptide" evidence="8">
    <location>
        <begin position="1"/>
        <end position="23"/>
    </location>
</feature>
<evidence type="ECO:0000256" key="7">
    <source>
        <dbReference type="ARBA" id="ARBA00023136"/>
    </source>
</evidence>
<proteinExistence type="inferred from homology"/>
<feature type="transmembrane region" description="Helical" evidence="8">
    <location>
        <begin position="108"/>
        <end position="126"/>
    </location>
</feature>
<dbReference type="EMBL" id="OU896721">
    <property type="protein sequence ID" value="CAH1154210.1"/>
    <property type="molecule type" value="Genomic_DNA"/>
</dbReference>
<feature type="transmembrane region" description="Helical" evidence="8">
    <location>
        <begin position="288"/>
        <end position="306"/>
    </location>
</feature>
<feature type="chain" id="PRO_5040541286" description="Post-GPI attachment to proteins factor 3" evidence="8">
    <location>
        <begin position="24"/>
        <end position="329"/>
    </location>
</feature>
<feature type="transmembrane region" description="Helical" evidence="8">
    <location>
        <begin position="138"/>
        <end position="157"/>
    </location>
</feature>
<keyword evidence="7 8" id="KW-0472">Membrane</keyword>
<dbReference type="GO" id="GO:0016788">
    <property type="term" value="F:hydrolase activity, acting on ester bonds"/>
    <property type="evidence" value="ECO:0007669"/>
    <property type="project" value="TreeGrafter"/>
</dbReference>
<comment type="subcellular location">
    <subcellularLocation>
        <location evidence="1">Endomembrane system</location>
        <topology evidence="1">Multi-pass membrane protein</topology>
    </subcellularLocation>
    <subcellularLocation>
        <location evidence="8">Golgi apparatus membrane</location>
        <topology evidence="8">Multi-pass membrane protein</topology>
    </subcellularLocation>
</comment>
<keyword evidence="8" id="KW-0333">Golgi apparatus</keyword>
<feature type="transmembrane region" description="Helical" evidence="8">
    <location>
        <begin position="231"/>
        <end position="249"/>
    </location>
</feature>
<dbReference type="Pfam" id="PF04080">
    <property type="entry name" value="Per1"/>
    <property type="match status" value="1"/>
</dbReference>
<dbReference type="PANTHER" id="PTHR13148">
    <property type="entry name" value="PER1-RELATED"/>
    <property type="match status" value="1"/>
</dbReference>
<keyword evidence="3 8" id="KW-0337">GPI-anchor biosynthesis</keyword>
<comment type="function">
    <text evidence="8">Involved in the lipid remodeling steps of GPI-anchor maturation.</text>
</comment>
<reference evidence="9" key="2">
    <citation type="submission" date="2022-10" db="EMBL/GenBank/DDBJ databases">
        <authorList>
            <consortium name="ENA_rothamsted_submissions"/>
            <consortium name="culmorum"/>
            <person name="King R."/>
        </authorList>
    </citation>
    <scope>NUCLEOTIDE SEQUENCE</scope>
</reference>
<keyword evidence="5 8" id="KW-0732">Signal</keyword>
<evidence type="ECO:0000256" key="6">
    <source>
        <dbReference type="ARBA" id="ARBA00022989"/>
    </source>
</evidence>
<evidence type="ECO:0000256" key="5">
    <source>
        <dbReference type="ARBA" id="ARBA00022729"/>
    </source>
</evidence>
<dbReference type="OrthoDB" id="419770at2759"/>
<dbReference type="PANTHER" id="PTHR13148:SF0">
    <property type="entry name" value="POST-GPI ATTACHMENT TO PROTEINS FACTOR 3"/>
    <property type="match status" value="1"/>
</dbReference>
<dbReference type="Proteomes" id="UP001153737">
    <property type="component" value="Chromosome 15"/>
</dbReference>
<evidence type="ECO:0000256" key="2">
    <source>
        <dbReference type="ARBA" id="ARBA00006387"/>
    </source>
</evidence>
<protein>
    <recommendedName>
        <fullName evidence="8">Post-GPI attachment to proteins factor 3</fullName>
    </recommendedName>
</protein>
<feature type="transmembrane region" description="Helical" evidence="8">
    <location>
        <begin position="198"/>
        <end position="219"/>
    </location>
</feature>
<evidence type="ECO:0000313" key="9">
    <source>
        <dbReference type="EMBL" id="CAH1154210.1"/>
    </source>
</evidence>
<dbReference type="GO" id="GO:0000139">
    <property type="term" value="C:Golgi membrane"/>
    <property type="evidence" value="ECO:0007669"/>
    <property type="project" value="UniProtKB-SubCell"/>
</dbReference>
<feature type="transmembrane region" description="Helical" evidence="8">
    <location>
        <begin position="169"/>
        <end position="191"/>
    </location>
</feature>
<evidence type="ECO:0000256" key="8">
    <source>
        <dbReference type="RuleBase" id="RU365066"/>
    </source>
</evidence>
<keyword evidence="6 8" id="KW-1133">Transmembrane helix</keyword>
<gene>
    <name evidence="9" type="ORF">PHAECO_LOCUS4634</name>
</gene>
<name>A0A9P0DGV3_PHACE</name>